<dbReference type="RefSeq" id="XP_025433955.1">
    <property type="nucleotide sequence ID" value="XM_025570799.1"/>
</dbReference>
<organism evidence="2 3">
    <name type="scientific">Aspergillus saccharolyticus JOP 1030-1</name>
    <dbReference type="NCBI Taxonomy" id="1450539"/>
    <lineage>
        <taxon>Eukaryota</taxon>
        <taxon>Fungi</taxon>
        <taxon>Dikarya</taxon>
        <taxon>Ascomycota</taxon>
        <taxon>Pezizomycotina</taxon>
        <taxon>Eurotiomycetes</taxon>
        <taxon>Eurotiomycetidae</taxon>
        <taxon>Eurotiales</taxon>
        <taxon>Aspergillaceae</taxon>
        <taxon>Aspergillus</taxon>
        <taxon>Aspergillus subgen. Circumdati</taxon>
    </lineage>
</organism>
<reference evidence="2 3" key="1">
    <citation type="submission" date="2016-12" db="EMBL/GenBank/DDBJ databases">
        <title>The genomes of Aspergillus section Nigri reveals drivers in fungal speciation.</title>
        <authorList>
            <consortium name="DOE Joint Genome Institute"/>
            <person name="Vesth T.C."/>
            <person name="Nybo J."/>
            <person name="Theobald S."/>
            <person name="Brandl J."/>
            <person name="Frisvad J.C."/>
            <person name="Nielsen K.F."/>
            <person name="Lyhne E.K."/>
            <person name="Kogle M.E."/>
            <person name="Kuo A."/>
            <person name="Riley R."/>
            <person name="Clum A."/>
            <person name="Nolan M."/>
            <person name="Lipzen A."/>
            <person name="Salamov A."/>
            <person name="Henrissat B."/>
            <person name="Wiebenga A."/>
            <person name="De Vries R.P."/>
            <person name="Grigoriev I.V."/>
            <person name="Mortensen U.H."/>
            <person name="Andersen M.R."/>
            <person name="Baker S.E."/>
        </authorList>
    </citation>
    <scope>NUCLEOTIDE SEQUENCE [LARGE SCALE GENOMIC DNA]</scope>
    <source>
        <strain evidence="2 3">JOP 1030-1</strain>
    </source>
</reference>
<protein>
    <submittedName>
        <fullName evidence="2">Uncharacterized protein</fullName>
    </submittedName>
</protein>
<feature type="transmembrane region" description="Helical" evidence="1">
    <location>
        <begin position="20"/>
        <end position="42"/>
    </location>
</feature>
<keyword evidence="1" id="KW-0812">Transmembrane</keyword>
<dbReference type="Proteomes" id="UP000248349">
    <property type="component" value="Unassembled WGS sequence"/>
</dbReference>
<keyword evidence="1" id="KW-0472">Membrane</keyword>
<gene>
    <name evidence="2" type="ORF">BP01DRAFT_173893</name>
</gene>
<proteinExistence type="predicted"/>
<evidence type="ECO:0000256" key="1">
    <source>
        <dbReference type="SAM" id="Phobius"/>
    </source>
</evidence>
<evidence type="ECO:0000313" key="3">
    <source>
        <dbReference type="Proteomes" id="UP000248349"/>
    </source>
</evidence>
<dbReference type="GeneID" id="37072027"/>
<name>A0A318ZUG1_9EURO</name>
<dbReference type="AlphaFoldDB" id="A0A318ZUG1"/>
<accession>A0A318ZUG1</accession>
<sequence>MYSYHIITNLHHHHTHDPEASRFLVAATVLVVSLMTAACKVIRSTGLDRLQHLAPTELFRVKQSTTKLTTKSSQPRFLLLRTRPPFTKPIPLVKNWDVPTICSFSSLTSIVPAVTFTLVPICLLLAFEISPRLLGTTWYYTVHDCHVHRLGHTQNITGKNGK</sequence>
<keyword evidence="1" id="KW-1133">Transmembrane helix</keyword>
<evidence type="ECO:0000313" key="2">
    <source>
        <dbReference type="EMBL" id="PYH47973.1"/>
    </source>
</evidence>
<dbReference type="EMBL" id="KZ821222">
    <property type="protein sequence ID" value="PYH47973.1"/>
    <property type="molecule type" value="Genomic_DNA"/>
</dbReference>
<keyword evidence="3" id="KW-1185">Reference proteome</keyword>